<dbReference type="OrthoDB" id="5241834at2759"/>
<reference evidence="1" key="1">
    <citation type="submission" date="2020-03" db="EMBL/GenBank/DDBJ databases">
        <title>Draft Genome Sequence of Cylindrodendrum hubeiense.</title>
        <authorList>
            <person name="Buettner E."/>
            <person name="Kellner H."/>
        </authorList>
    </citation>
    <scope>NUCLEOTIDE SEQUENCE</scope>
    <source>
        <strain evidence="1">IHI 201604</strain>
    </source>
</reference>
<comment type="caution">
    <text evidence="1">The sequence shown here is derived from an EMBL/GenBank/DDBJ whole genome shotgun (WGS) entry which is preliminary data.</text>
</comment>
<organism evidence="1 2">
    <name type="scientific">Cylindrodendrum hubeiense</name>
    <dbReference type="NCBI Taxonomy" id="595255"/>
    <lineage>
        <taxon>Eukaryota</taxon>
        <taxon>Fungi</taxon>
        <taxon>Dikarya</taxon>
        <taxon>Ascomycota</taxon>
        <taxon>Pezizomycotina</taxon>
        <taxon>Sordariomycetes</taxon>
        <taxon>Hypocreomycetidae</taxon>
        <taxon>Hypocreales</taxon>
        <taxon>Nectriaceae</taxon>
        <taxon>Cylindrodendrum</taxon>
    </lineage>
</organism>
<proteinExistence type="predicted"/>
<name>A0A9P5LFA9_9HYPO</name>
<dbReference type="Proteomes" id="UP000722485">
    <property type="component" value="Unassembled WGS sequence"/>
</dbReference>
<dbReference type="AlphaFoldDB" id="A0A9P5LFA9"/>
<gene>
    <name evidence="1" type="ORF">G7Z17_g1568</name>
</gene>
<dbReference type="EMBL" id="JAANBB010000013">
    <property type="protein sequence ID" value="KAF7556319.1"/>
    <property type="molecule type" value="Genomic_DNA"/>
</dbReference>
<protein>
    <submittedName>
        <fullName evidence="1">Uncharacterized protein</fullName>
    </submittedName>
</protein>
<keyword evidence="2" id="KW-1185">Reference proteome</keyword>
<evidence type="ECO:0000313" key="1">
    <source>
        <dbReference type="EMBL" id="KAF7556319.1"/>
    </source>
</evidence>
<sequence length="177" mass="19960">MAPSILAAHYGGQDVTTLANVQFSYGEDLSVSTDELQIQDPWKNVRKSLSVIYRFDNGQIHGCVIPQDSGRIYTLSDDRRDAESEKITFIPSNYAPPDRRKVRIHAVIWGLSQVEDKEVYNNLYDKFARNESIPLTNGFFKKDTWVGIGKSAVIVYSFHGTLKYISGKEGNSIAFAY</sequence>
<accession>A0A9P5LFA9</accession>
<evidence type="ECO:0000313" key="2">
    <source>
        <dbReference type="Proteomes" id="UP000722485"/>
    </source>
</evidence>